<dbReference type="CDD" id="cd23590">
    <property type="entry name" value="TFP_LU_ECD_Bou"/>
    <property type="match status" value="1"/>
</dbReference>
<keyword evidence="6 9" id="KW-0472">Membrane</keyword>
<dbReference type="GO" id="GO:0030431">
    <property type="term" value="P:sleep"/>
    <property type="evidence" value="ECO:0007669"/>
    <property type="project" value="InterPro"/>
</dbReference>
<comment type="subcellular location">
    <subcellularLocation>
        <location evidence="1">Membrane</location>
        <topology evidence="1">Lipid-anchor</topology>
        <topology evidence="1">GPI-anchor</topology>
    </subcellularLocation>
</comment>
<proteinExistence type="evidence at transcript level"/>
<protein>
    <submittedName>
        <fullName evidence="10">Uncharacterized protein</fullName>
    </submittedName>
</protein>
<keyword evidence="8" id="KW-0449">Lipoprotein</keyword>
<organism evidence="10">
    <name type="scientific">Coptotermes formosanus</name>
    <name type="common">Formosan subterranean termite</name>
    <dbReference type="NCBI Taxonomy" id="36987"/>
    <lineage>
        <taxon>Eukaryota</taxon>
        <taxon>Metazoa</taxon>
        <taxon>Ecdysozoa</taxon>
        <taxon>Arthropoda</taxon>
        <taxon>Hexapoda</taxon>
        <taxon>Insecta</taxon>
        <taxon>Pterygota</taxon>
        <taxon>Neoptera</taxon>
        <taxon>Polyneoptera</taxon>
        <taxon>Dictyoptera</taxon>
        <taxon>Blattodea</taxon>
        <taxon>Blattoidea</taxon>
        <taxon>Termitoidae</taxon>
        <taxon>Rhinotermitidae</taxon>
        <taxon>Coptotermes</taxon>
    </lineage>
</organism>
<evidence type="ECO:0000256" key="8">
    <source>
        <dbReference type="ARBA" id="ARBA00023288"/>
    </source>
</evidence>
<evidence type="ECO:0000256" key="7">
    <source>
        <dbReference type="ARBA" id="ARBA00023180"/>
    </source>
</evidence>
<dbReference type="Pfam" id="PF17064">
    <property type="entry name" value="QVR"/>
    <property type="match status" value="1"/>
</dbReference>
<dbReference type="AlphaFoldDB" id="R4UWM5"/>
<dbReference type="InterPro" id="IPR031424">
    <property type="entry name" value="QVR-like"/>
</dbReference>
<evidence type="ECO:0000256" key="2">
    <source>
        <dbReference type="ARBA" id="ARBA00022622"/>
    </source>
</evidence>
<keyword evidence="2" id="KW-0336">GPI-anchor</keyword>
<keyword evidence="4" id="KW-0732">Signal</keyword>
<dbReference type="EMBL" id="KC740882">
    <property type="protein sequence ID" value="AGM32706.1"/>
    <property type="molecule type" value="mRNA"/>
</dbReference>
<dbReference type="GO" id="GO:0098552">
    <property type="term" value="C:side of membrane"/>
    <property type="evidence" value="ECO:0007669"/>
    <property type="project" value="UniProtKB-KW"/>
</dbReference>
<evidence type="ECO:0000313" key="10">
    <source>
        <dbReference type="EMBL" id="AGM32706.1"/>
    </source>
</evidence>
<dbReference type="InterPro" id="IPR050975">
    <property type="entry name" value="Sleep_regulator"/>
</dbReference>
<dbReference type="GO" id="GO:0032222">
    <property type="term" value="P:regulation of synaptic transmission, cholinergic"/>
    <property type="evidence" value="ECO:0007669"/>
    <property type="project" value="InterPro"/>
</dbReference>
<evidence type="ECO:0000256" key="5">
    <source>
        <dbReference type="ARBA" id="ARBA00022989"/>
    </source>
</evidence>
<accession>R4UWM5</accession>
<keyword evidence="5 9" id="KW-1133">Transmembrane helix</keyword>
<evidence type="ECO:0000256" key="3">
    <source>
        <dbReference type="ARBA" id="ARBA00022692"/>
    </source>
</evidence>
<dbReference type="PANTHER" id="PTHR33562">
    <property type="entry name" value="ATILLA, ISOFORM B-RELATED-RELATED"/>
    <property type="match status" value="1"/>
</dbReference>
<evidence type="ECO:0000256" key="9">
    <source>
        <dbReference type="SAM" id="Phobius"/>
    </source>
</evidence>
<evidence type="ECO:0000256" key="1">
    <source>
        <dbReference type="ARBA" id="ARBA00004589"/>
    </source>
</evidence>
<dbReference type="PANTHER" id="PTHR33562:SF18">
    <property type="entry name" value="BOUDIN-RELATED"/>
    <property type="match status" value="1"/>
</dbReference>
<feature type="transmembrane region" description="Helical" evidence="9">
    <location>
        <begin position="30"/>
        <end position="50"/>
    </location>
</feature>
<evidence type="ECO:0000256" key="4">
    <source>
        <dbReference type="ARBA" id="ARBA00022729"/>
    </source>
</evidence>
<keyword evidence="3 9" id="KW-0812">Transmembrane</keyword>
<reference evidence="10" key="1">
    <citation type="submission" date="2013-03" db="EMBL/GenBank/DDBJ databases">
        <title>Immune-Related transcriptome of Coptotermes formosanus Shiraki workers: the defense mechanism.</title>
        <authorList>
            <person name="Hussain A."/>
            <person name="Li Y.F."/>
            <person name="Wen S.Y."/>
        </authorList>
    </citation>
    <scope>NUCLEOTIDE SEQUENCE</scope>
</reference>
<sequence length="172" mass="18969">MGVCSSDRERHAESVKLFQSAIIIFRRIRMGVATIIGHLVLMLTYLAVLLRSASGINCYQCVSTSHDDPFQCNEFLGSDVDLVPKSCDAVFGAQYCIKHTGRFEGGLGTKRFCSSLDLGNYCNYIRQPGDQLEYRSCVFTCSTDGCNLAESKRPHHLVTLLSLALVTAIATF</sequence>
<name>R4UWM5_COPFO</name>
<evidence type="ECO:0000256" key="6">
    <source>
        <dbReference type="ARBA" id="ARBA00023136"/>
    </source>
</evidence>
<keyword evidence="7" id="KW-0325">Glycoprotein</keyword>